<dbReference type="OrthoDB" id="5196884at2"/>
<reference evidence="2 3" key="1">
    <citation type="submission" date="2016-12" db="EMBL/GenBank/DDBJ databases">
        <title>Genomic comparison of strains in the 'Actinomyces naeslundii' group.</title>
        <authorList>
            <person name="Mughal S.R."/>
            <person name="Do T."/>
            <person name="Gilbert S.C."/>
            <person name="Witherden E.A."/>
            <person name="Didelot X."/>
            <person name="Beighton D."/>
        </authorList>
    </citation>
    <scope>NUCLEOTIDE SEQUENCE [LARGE SCALE GENOMIC DNA]</scope>
    <source>
        <strain evidence="2 3">P6N</strain>
    </source>
</reference>
<dbReference type="AlphaFoldDB" id="A0A1Q8VJU3"/>
<dbReference type="RefSeq" id="WP_075418702.1">
    <property type="nucleotide sequence ID" value="NZ_MSKL01000025.1"/>
</dbReference>
<feature type="transmembrane region" description="Helical" evidence="1">
    <location>
        <begin position="36"/>
        <end position="57"/>
    </location>
</feature>
<dbReference type="EMBL" id="MSKL01000025">
    <property type="protein sequence ID" value="OLO48366.1"/>
    <property type="molecule type" value="Genomic_DNA"/>
</dbReference>
<evidence type="ECO:0000313" key="3">
    <source>
        <dbReference type="Proteomes" id="UP000186394"/>
    </source>
</evidence>
<proteinExistence type="predicted"/>
<accession>A0A1Q8VJU3</accession>
<sequence>MKRLIPPSFRPSQHGSRSWRAAGAARIDLRDERGDVPGWVLVTLMTAGLVVALWTVAGSALTEVFLNAIAKVTGAI</sequence>
<comment type="caution">
    <text evidence="2">The sequence shown here is derived from an EMBL/GenBank/DDBJ whole genome shotgun (WGS) entry which is preliminary data.</text>
</comment>
<keyword evidence="1" id="KW-0812">Transmembrane</keyword>
<keyword evidence="1" id="KW-1133">Transmembrane helix</keyword>
<evidence type="ECO:0000256" key="1">
    <source>
        <dbReference type="SAM" id="Phobius"/>
    </source>
</evidence>
<evidence type="ECO:0000313" key="2">
    <source>
        <dbReference type="EMBL" id="OLO48366.1"/>
    </source>
</evidence>
<protein>
    <submittedName>
        <fullName evidence="2">Uncharacterized protein</fullName>
    </submittedName>
</protein>
<dbReference type="Proteomes" id="UP000186394">
    <property type="component" value="Unassembled WGS sequence"/>
</dbReference>
<organism evidence="2 3">
    <name type="scientific">Actinomyces oris</name>
    <dbReference type="NCBI Taxonomy" id="544580"/>
    <lineage>
        <taxon>Bacteria</taxon>
        <taxon>Bacillati</taxon>
        <taxon>Actinomycetota</taxon>
        <taxon>Actinomycetes</taxon>
        <taxon>Actinomycetales</taxon>
        <taxon>Actinomycetaceae</taxon>
        <taxon>Actinomyces</taxon>
    </lineage>
</organism>
<gene>
    <name evidence="2" type="ORF">BKH28_10250</name>
</gene>
<name>A0A1Q8VJU3_9ACTO</name>
<keyword evidence="1" id="KW-0472">Membrane</keyword>